<dbReference type="InterPro" id="IPR019518">
    <property type="entry name" value="CtIP_N"/>
</dbReference>
<feature type="compositionally biased region" description="Basic and acidic residues" evidence="2">
    <location>
        <begin position="180"/>
        <end position="198"/>
    </location>
</feature>
<feature type="compositionally biased region" description="Basic and acidic residues" evidence="2">
    <location>
        <begin position="410"/>
        <end position="423"/>
    </location>
</feature>
<keyword evidence="5" id="KW-1185">Reference proteome</keyword>
<feature type="region of interest" description="Disordered" evidence="2">
    <location>
        <begin position="509"/>
        <end position="578"/>
    </location>
</feature>
<feature type="region of interest" description="Disordered" evidence="2">
    <location>
        <begin position="162"/>
        <end position="198"/>
    </location>
</feature>
<dbReference type="PANTHER" id="PTHR15107:SF3">
    <property type="entry name" value="RBBP8 N-TERMINAL-LIKE PROTEIN"/>
    <property type="match status" value="1"/>
</dbReference>
<dbReference type="Pfam" id="PF10482">
    <property type="entry name" value="CtIP_N"/>
    <property type="match status" value="1"/>
</dbReference>
<gene>
    <name evidence="4" type="ORF">IRJ41_015066</name>
</gene>
<dbReference type="EMBL" id="JAFHDT010000021">
    <property type="protein sequence ID" value="KAI7794391.1"/>
    <property type="molecule type" value="Genomic_DNA"/>
</dbReference>
<feature type="compositionally biased region" description="Low complexity" evidence="2">
    <location>
        <begin position="424"/>
        <end position="454"/>
    </location>
</feature>
<keyword evidence="1" id="KW-0175">Coiled coil</keyword>
<feature type="coiled-coil region" evidence="1">
    <location>
        <begin position="34"/>
        <end position="68"/>
    </location>
</feature>
<dbReference type="PANTHER" id="PTHR15107">
    <property type="entry name" value="RETINOBLASTOMA BINDING PROTEIN 8"/>
    <property type="match status" value="1"/>
</dbReference>
<protein>
    <submittedName>
        <fullName evidence="4">RBBP8 N-terminal-like protein</fullName>
    </submittedName>
</protein>
<organism evidence="4 5">
    <name type="scientific">Triplophysa rosa</name>
    <name type="common">Cave loach</name>
    <dbReference type="NCBI Taxonomy" id="992332"/>
    <lineage>
        <taxon>Eukaryota</taxon>
        <taxon>Metazoa</taxon>
        <taxon>Chordata</taxon>
        <taxon>Craniata</taxon>
        <taxon>Vertebrata</taxon>
        <taxon>Euteleostomi</taxon>
        <taxon>Actinopterygii</taxon>
        <taxon>Neopterygii</taxon>
        <taxon>Teleostei</taxon>
        <taxon>Ostariophysi</taxon>
        <taxon>Cypriniformes</taxon>
        <taxon>Nemacheilidae</taxon>
        <taxon>Triplophysa</taxon>
    </lineage>
</organism>
<dbReference type="InterPro" id="IPR033316">
    <property type="entry name" value="RBBP8-like"/>
</dbReference>
<sequence length="578" mass="64056">AVESFSELLQKLRDVHEHESEGWQEKLVELTNKKNIDTKRMEELYNRNQQLREQQRMLTENIKQLENRLRAGLCDRCTVTQDVAKKRLQEYENCQLQSLQHISILVSEMNALKKENDNLKEEVKSLRDRTNRQNGLSEDTIAPEVKMSPDTAVAAMSLLTSALKSSQPPPGDTTLPAATVKRETENSPTESLDKSSEHKLMQSWARAFSFESNKPILYGSERRAASVESVEQGHSPLSPSLTSALGLLKSNCVFSSAAPEERSNRQQIHAPVPFRPLPMQTGHLPWPLSDSTDWVTVTSAASGVTGGMAIHPSQTQISGSPILHVPKQIPPINGLLSRSHGPSPSSLRSWSDRPPRRSLSEHVDSREKRVAGGEAVTAPPQWRASTGQPERIFGENLRKEQEEEPLDLSESGRSKSKEQEKTQSDTSSSSSSYSPPAPLSSSSQYPSSPQSDLQTADHITQEEATQDKCKEQEEVLKDESSPAAETSMNSDNRKIPSVTISLQPVVLMESLKSGGQKGKVADPGSKPVEQEEKENNDHETGRKRPGQDTDALSQRPLKEKKLRLRRGTSGNHAELEQT</sequence>
<feature type="region of interest" description="Disordered" evidence="2">
    <location>
        <begin position="323"/>
        <end position="497"/>
    </location>
</feature>
<dbReference type="GO" id="GO:0003684">
    <property type="term" value="F:damaged DNA binding"/>
    <property type="evidence" value="ECO:0007669"/>
    <property type="project" value="TreeGrafter"/>
</dbReference>
<evidence type="ECO:0000256" key="1">
    <source>
        <dbReference type="SAM" id="Coils"/>
    </source>
</evidence>
<dbReference type="GO" id="GO:0010792">
    <property type="term" value="P:DNA double-strand break processing involved in repair via single-strand annealing"/>
    <property type="evidence" value="ECO:0007669"/>
    <property type="project" value="TreeGrafter"/>
</dbReference>
<feature type="non-terminal residue" evidence="4">
    <location>
        <position position="578"/>
    </location>
</feature>
<evidence type="ECO:0000313" key="5">
    <source>
        <dbReference type="Proteomes" id="UP001059041"/>
    </source>
</evidence>
<dbReference type="Proteomes" id="UP001059041">
    <property type="component" value="Linkage Group LG21"/>
</dbReference>
<feature type="compositionally biased region" description="Polar residues" evidence="2">
    <location>
        <begin position="340"/>
        <end position="349"/>
    </location>
</feature>
<feature type="domain" description="DNA endonuclease Ctp1 N-terminal" evidence="3">
    <location>
        <begin position="5"/>
        <end position="124"/>
    </location>
</feature>
<comment type="caution">
    <text evidence="4">The sequence shown here is derived from an EMBL/GenBank/DDBJ whole genome shotgun (WGS) entry which is preliminary data.</text>
</comment>
<evidence type="ECO:0000256" key="2">
    <source>
        <dbReference type="SAM" id="MobiDB-lite"/>
    </source>
</evidence>
<evidence type="ECO:0000313" key="4">
    <source>
        <dbReference type="EMBL" id="KAI7794391.1"/>
    </source>
</evidence>
<feature type="compositionally biased region" description="Basic and acidic residues" evidence="2">
    <location>
        <begin position="350"/>
        <end position="371"/>
    </location>
</feature>
<proteinExistence type="predicted"/>
<feature type="compositionally biased region" description="Basic and acidic residues" evidence="2">
    <location>
        <begin position="459"/>
        <end position="480"/>
    </location>
</feature>
<feature type="compositionally biased region" description="Basic and acidic residues" evidence="2">
    <location>
        <begin position="528"/>
        <end position="547"/>
    </location>
</feature>
<dbReference type="AlphaFoldDB" id="A0A9W7TD87"/>
<feature type="compositionally biased region" description="Basic and acidic residues" evidence="2">
    <location>
        <begin position="392"/>
        <end position="401"/>
    </location>
</feature>
<evidence type="ECO:0000259" key="3">
    <source>
        <dbReference type="Pfam" id="PF10482"/>
    </source>
</evidence>
<name>A0A9W7TD87_TRIRA</name>
<accession>A0A9W7TD87</accession>
<reference evidence="4" key="1">
    <citation type="submission" date="2021-02" db="EMBL/GenBank/DDBJ databases">
        <title>Comparative genomics reveals that relaxation of natural selection precedes convergent phenotypic evolution of cavefish.</title>
        <authorList>
            <person name="Peng Z."/>
        </authorList>
    </citation>
    <scope>NUCLEOTIDE SEQUENCE</scope>
    <source>
        <tissue evidence="4">Muscle</tissue>
    </source>
</reference>
<feature type="coiled-coil region" evidence="1">
    <location>
        <begin position="102"/>
        <end position="136"/>
    </location>
</feature>